<dbReference type="PANTHER" id="PTHR43861:SF6">
    <property type="entry name" value="METHYLTRANSFERASE TYPE 11"/>
    <property type="match status" value="1"/>
</dbReference>
<keyword evidence="1" id="KW-0489">Methyltransferase</keyword>
<organism evidence="1 2">
    <name type="scientific">Brachyspira aalborgi</name>
    <dbReference type="NCBI Taxonomy" id="29522"/>
    <lineage>
        <taxon>Bacteria</taxon>
        <taxon>Pseudomonadati</taxon>
        <taxon>Spirochaetota</taxon>
        <taxon>Spirochaetia</taxon>
        <taxon>Brachyspirales</taxon>
        <taxon>Brachyspiraceae</taxon>
        <taxon>Brachyspira</taxon>
    </lineage>
</organism>
<keyword evidence="1" id="KW-0808">Transferase</keyword>
<dbReference type="InterPro" id="IPR029063">
    <property type="entry name" value="SAM-dependent_MTases_sf"/>
</dbReference>
<sequence length="301" mass="34394">MNNDLQFTKCPICSSEGNIKILYKNLIGNKSILECPKCSIQYLYPYPTESELNEIYSEGYAAWGIGNEDTFSEMKKAKFRKLLKYTAKYCNKGNLLDFGCGPGYLMEEAKKIGFNVYGAEFGEYAANIAKNKFGEDRIFAGNIENCKFQDNFFDIVIMSDLLEHIVNPVSSLKKVNAILKNTVNSNGGGGYCMITTPNTNSFTCKIMGSKWAHYNLEHIHYFNINSIKKIAEITGFEILEIKPYFKILTIKYMNYIFKYNKRKILSFIFSILEKIPILCNLQIPILAGEFLIILRKKGEII</sequence>
<name>A0A5C8CN60_9SPIR</name>
<evidence type="ECO:0000313" key="2">
    <source>
        <dbReference type="Proteomes" id="UP000325116"/>
    </source>
</evidence>
<dbReference type="Proteomes" id="UP000325116">
    <property type="component" value="Unassembled WGS sequence"/>
</dbReference>
<dbReference type="SUPFAM" id="SSF53335">
    <property type="entry name" value="S-adenosyl-L-methionine-dependent methyltransferases"/>
    <property type="match status" value="1"/>
</dbReference>
<dbReference type="AlphaFoldDB" id="A0A5C8CN60"/>
<dbReference type="PANTHER" id="PTHR43861">
    <property type="entry name" value="TRANS-ACONITATE 2-METHYLTRANSFERASE-RELATED"/>
    <property type="match status" value="1"/>
</dbReference>
<dbReference type="EMBL" id="SAXT01000001">
    <property type="protein sequence ID" value="TXJ13641.1"/>
    <property type="molecule type" value="Genomic_DNA"/>
</dbReference>
<dbReference type="Pfam" id="PF13489">
    <property type="entry name" value="Methyltransf_23"/>
    <property type="match status" value="1"/>
</dbReference>
<accession>A0A5C8CN60</accession>
<dbReference type="CDD" id="cd02440">
    <property type="entry name" value="AdoMet_MTases"/>
    <property type="match status" value="1"/>
</dbReference>
<gene>
    <name evidence="1" type="ORF">EPJ80_02575</name>
</gene>
<reference evidence="1 2" key="1">
    <citation type="journal article" date="1992" name="Lakartidningen">
        <title>[Penicillin V and not amoxicillin is the first choice preparation in acute otitis].</title>
        <authorList>
            <person name="Kamme C."/>
            <person name="Lundgren K."/>
            <person name="Prellner K."/>
        </authorList>
    </citation>
    <scope>NUCLEOTIDE SEQUENCE [LARGE SCALE GENOMIC DNA]</scope>
    <source>
        <strain evidence="1 2">W1</strain>
    </source>
</reference>
<dbReference type="GO" id="GO:0032259">
    <property type="term" value="P:methylation"/>
    <property type="evidence" value="ECO:0007669"/>
    <property type="project" value="UniProtKB-KW"/>
</dbReference>
<comment type="caution">
    <text evidence="1">The sequence shown here is derived from an EMBL/GenBank/DDBJ whole genome shotgun (WGS) entry which is preliminary data.</text>
</comment>
<dbReference type="GO" id="GO:0008168">
    <property type="term" value="F:methyltransferase activity"/>
    <property type="evidence" value="ECO:0007669"/>
    <property type="project" value="UniProtKB-KW"/>
</dbReference>
<dbReference type="RefSeq" id="WP_147757768.1">
    <property type="nucleotide sequence ID" value="NZ_SAXT01000001.1"/>
</dbReference>
<evidence type="ECO:0000313" key="1">
    <source>
        <dbReference type="EMBL" id="TXJ13641.1"/>
    </source>
</evidence>
<dbReference type="Gene3D" id="3.40.50.150">
    <property type="entry name" value="Vaccinia Virus protein VP39"/>
    <property type="match status" value="1"/>
</dbReference>
<protein>
    <submittedName>
        <fullName evidence="1">Class I SAM-dependent methyltransferase</fullName>
    </submittedName>
</protein>
<proteinExistence type="predicted"/>